<organism evidence="6 7">
    <name type="scientific">Mytilus edulis</name>
    <name type="common">Blue mussel</name>
    <dbReference type="NCBI Taxonomy" id="6550"/>
    <lineage>
        <taxon>Eukaryota</taxon>
        <taxon>Metazoa</taxon>
        <taxon>Spiralia</taxon>
        <taxon>Lophotrochozoa</taxon>
        <taxon>Mollusca</taxon>
        <taxon>Bivalvia</taxon>
        <taxon>Autobranchia</taxon>
        <taxon>Pteriomorphia</taxon>
        <taxon>Mytilida</taxon>
        <taxon>Mytiloidea</taxon>
        <taxon>Mytilidae</taxon>
        <taxon>Mytilinae</taxon>
        <taxon>Mytilus</taxon>
    </lineage>
</organism>
<comment type="caution">
    <text evidence="6">The sequence shown here is derived from an EMBL/GenBank/DDBJ whole genome shotgun (WGS) entry which is preliminary data.</text>
</comment>
<proteinExistence type="predicted"/>
<protein>
    <recommendedName>
        <fullName evidence="5">C1q domain-containing protein</fullName>
    </recommendedName>
</protein>
<keyword evidence="4" id="KW-0812">Transmembrane</keyword>
<dbReference type="OrthoDB" id="5875591at2759"/>
<accession>A0A8S3UL21</accession>
<dbReference type="InterPro" id="IPR001073">
    <property type="entry name" value="C1q_dom"/>
</dbReference>
<comment type="subcellular location">
    <subcellularLocation>
        <location evidence="1">Secreted</location>
    </subcellularLocation>
</comment>
<dbReference type="EMBL" id="CAJPWZ010002812">
    <property type="protein sequence ID" value="CAG2245988.1"/>
    <property type="molecule type" value="Genomic_DNA"/>
</dbReference>
<feature type="domain" description="C1q" evidence="5">
    <location>
        <begin position="46"/>
        <end position="142"/>
    </location>
</feature>
<feature type="domain" description="C1q" evidence="5">
    <location>
        <begin position="165"/>
        <end position="264"/>
    </location>
</feature>
<gene>
    <name evidence="6" type="ORF">MEDL_57937</name>
</gene>
<evidence type="ECO:0000313" key="6">
    <source>
        <dbReference type="EMBL" id="CAG2245988.1"/>
    </source>
</evidence>
<evidence type="ECO:0000259" key="5">
    <source>
        <dbReference type="Pfam" id="PF00386"/>
    </source>
</evidence>
<reference evidence="6" key="1">
    <citation type="submission" date="2021-03" db="EMBL/GenBank/DDBJ databases">
        <authorList>
            <person name="Bekaert M."/>
        </authorList>
    </citation>
    <scope>NUCLEOTIDE SEQUENCE</scope>
</reference>
<feature type="transmembrane region" description="Helical" evidence="4">
    <location>
        <begin position="21"/>
        <end position="39"/>
    </location>
</feature>
<keyword evidence="2" id="KW-0964">Secreted</keyword>
<dbReference type="PANTHER" id="PTHR22923:SF116">
    <property type="entry name" value="C1Q DOMAIN-CONTAINING PROTEIN"/>
    <property type="match status" value="1"/>
</dbReference>
<evidence type="ECO:0000256" key="1">
    <source>
        <dbReference type="ARBA" id="ARBA00004613"/>
    </source>
</evidence>
<sequence length="276" mass="30737">MFEKERKRHRKILRPDTLNQLLIKMMMTHIFTCILFVLMCRSSNAAFTATLPTGGAHYYALNGIIRYNVVLLADDDYNSGSGVFKPSKNGTYSVSVTMMSGTVAAHLTLRKNAVTYVWLYTGNEYDMATQNVNMDLKVGDQAEQSISWKHKTTRSAGFTGTLQLNYNPVSIGTCVKYNRMLYEMTTEYNPGTGLFTVASNGTYSVSVSMMSGTLTAHTTLRKNGIIMVWLYTGNQYDMASQTINCDLVEGDVLCVQMQSGSSLFSVYNTFTAVRIS</sequence>
<keyword evidence="4" id="KW-0472">Membrane</keyword>
<dbReference type="InterPro" id="IPR008983">
    <property type="entry name" value="Tumour_necrosis_fac-like_dom"/>
</dbReference>
<dbReference type="PANTHER" id="PTHR22923">
    <property type="entry name" value="CEREBELLIN-RELATED"/>
    <property type="match status" value="1"/>
</dbReference>
<keyword evidence="4" id="KW-1133">Transmembrane helix</keyword>
<dbReference type="Proteomes" id="UP000683360">
    <property type="component" value="Unassembled WGS sequence"/>
</dbReference>
<evidence type="ECO:0000313" key="7">
    <source>
        <dbReference type="Proteomes" id="UP000683360"/>
    </source>
</evidence>
<dbReference type="SUPFAM" id="SSF49842">
    <property type="entry name" value="TNF-like"/>
    <property type="match status" value="2"/>
</dbReference>
<dbReference type="Gene3D" id="2.60.120.40">
    <property type="match status" value="2"/>
</dbReference>
<keyword evidence="3" id="KW-0732">Signal</keyword>
<evidence type="ECO:0000256" key="4">
    <source>
        <dbReference type="SAM" id="Phobius"/>
    </source>
</evidence>
<dbReference type="GO" id="GO:0005576">
    <property type="term" value="C:extracellular region"/>
    <property type="evidence" value="ECO:0007669"/>
    <property type="project" value="UniProtKB-SubCell"/>
</dbReference>
<dbReference type="AlphaFoldDB" id="A0A8S3UL21"/>
<evidence type="ECO:0000256" key="3">
    <source>
        <dbReference type="ARBA" id="ARBA00022729"/>
    </source>
</evidence>
<dbReference type="InterPro" id="IPR050822">
    <property type="entry name" value="Cerebellin_Synaptic_Org"/>
</dbReference>
<keyword evidence="7" id="KW-1185">Reference proteome</keyword>
<name>A0A8S3UL21_MYTED</name>
<evidence type="ECO:0000256" key="2">
    <source>
        <dbReference type="ARBA" id="ARBA00022525"/>
    </source>
</evidence>
<dbReference type="Pfam" id="PF00386">
    <property type="entry name" value="C1q"/>
    <property type="match status" value="2"/>
</dbReference>